<dbReference type="KEGG" id="pbi:112542201"/>
<gene>
    <name evidence="3" type="primary">LOC112542201</name>
</gene>
<protein>
    <submittedName>
        <fullName evidence="3">Protein enabled homolog</fullName>
    </submittedName>
</protein>
<evidence type="ECO:0000256" key="1">
    <source>
        <dbReference type="SAM" id="MobiDB-lite"/>
    </source>
</evidence>
<feature type="region of interest" description="Disordered" evidence="1">
    <location>
        <begin position="30"/>
        <end position="69"/>
    </location>
</feature>
<dbReference type="GO" id="GO:0016032">
    <property type="term" value="P:viral process"/>
    <property type="evidence" value="ECO:0007669"/>
    <property type="project" value="InterPro"/>
</dbReference>
<name>A0A9F5J198_PYTBI</name>
<feature type="compositionally biased region" description="Pro residues" evidence="1">
    <location>
        <begin position="45"/>
        <end position="67"/>
    </location>
</feature>
<dbReference type="RefSeq" id="XP_025030192.1">
    <property type="nucleotide sequence ID" value="XM_025174424.1"/>
</dbReference>
<dbReference type="OrthoDB" id="9049599at2759"/>
<dbReference type="SUPFAM" id="SSF47943">
    <property type="entry name" value="Retrovirus capsid protein, N-terminal core domain"/>
    <property type="match status" value="1"/>
</dbReference>
<dbReference type="Proteomes" id="UP000695026">
    <property type="component" value="Unplaced"/>
</dbReference>
<reference evidence="3" key="1">
    <citation type="submission" date="2025-08" db="UniProtKB">
        <authorList>
            <consortium name="RefSeq"/>
        </authorList>
    </citation>
    <scope>IDENTIFICATION</scope>
    <source>
        <tissue evidence="3">Liver</tissue>
    </source>
</reference>
<dbReference type="InterPro" id="IPR008919">
    <property type="entry name" value="Retrov_capsid_N"/>
</dbReference>
<dbReference type="AlphaFoldDB" id="A0A9F5J198"/>
<evidence type="ECO:0000313" key="3">
    <source>
        <dbReference type="RefSeq" id="XP_025030192.1"/>
    </source>
</evidence>
<evidence type="ECO:0000313" key="2">
    <source>
        <dbReference type="Proteomes" id="UP000695026"/>
    </source>
</evidence>
<proteinExistence type="predicted"/>
<dbReference type="Gene3D" id="1.10.375.10">
    <property type="entry name" value="Human Immunodeficiency Virus Type 1 Capsid Protein"/>
    <property type="match status" value="1"/>
</dbReference>
<keyword evidence="2" id="KW-1185">Reference proteome</keyword>
<feature type="region of interest" description="Disordered" evidence="1">
    <location>
        <begin position="121"/>
        <end position="145"/>
    </location>
</feature>
<dbReference type="OMA" id="YRPRTIG"/>
<sequence>MLTQKPYVEVWFHVHWEGPRPKLAKIFVQKEQEDEEDLWLTGPQWGPPPPPPPPLPTAPPPAPPPYPGLRKELDQLNQDIQNLPFILSSASAFPVLEVQNGTNAQEVAVTSYLTVPIKPSELGKKKKRDPPSYARERPYRPRTIGTFSRPGGILLGELNYLLAHLYTPEERGQIRRAALGAWEQRNANVPNAPAADTKFPLADPNWNPNNAEHREDMRGVSPCMTRGVMVPQPGPMGNPW</sequence>
<accession>A0A9F5J198</accession>
<organism evidence="2 3">
    <name type="scientific">Python bivittatus</name>
    <name type="common">Burmese python</name>
    <name type="synonym">Python molurus bivittatus</name>
    <dbReference type="NCBI Taxonomy" id="176946"/>
    <lineage>
        <taxon>Eukaryota</taxon>
        <taxon>Metazoa</taxon>
        <taxon>Chordata</taxon>
        <taxon>Craniata</taxon>
        <taxon>Vertebrata</taxon>
        <taxon>Euteleostomi</taxon>
        <taxon>Lepidosauria</taxon>
        <taxon>Squamata</taxon>
        <taxon>Bifurcata</taxon>
        <taxon>Unidentata</taxon>
        <taxon>Episquamata</taxon>
        <taxon>Toxicofera</taxon>
        <taxon>Serpentes</taxon>
        <taxon>Henophidia</taxon>
        <taxon>Pythonidae</taxon>
        <taxon>Python</taxon>
    </lineage>
</organism>
<dbReference type="GeneID" id="112542201"/>